<dbReference type="Proteomes" id="UP000324222">
    <property type="component" value="Unassembled WGS sequence"/>
</dbReference>
<gene>
    <name evidence="2" type="ORF">E2C01_025822</name>
</gene>
<feature type="chain" id="PRO_5022750508" evidence="1">
    <location>
        <begin position="19"/>
        <end position="65"/>
    </location>
</feature>
<reference evidence="2 3" key="1">
    <citation type="submission" date="2019-05" db="EMBL/GenBank/DDBJ databases">
        <title>Another draft genome of Portunus trituberculatus and its Hox gene families provides insights of decapod evolution.</title>
        <authorList>
            <person name="Jeong J.-H."/>
            <person name="Song I."/>
            <person name="Kim S."/>
            <person name="Choi T."/>
            <person name="Kim D."/>
            <person name="Ryu S."/>
            <person name="Kim W."/>
        </authorList>
    </citation>
    <scope>NUCLEOTIDE SEQUENCE [LARGE SCALE GENOMIC DNA]</scope>
    <source>
        <tissue evidence="2">Muscle</tissue>
    </source>
</reference>
<evidence type="ECO:0000313" key="2">
    <source>
        <dbReference type="EMBL" id="MPC32509.1"/>
    </source>
</evidence>
<accession>A0A5B7EGZ4</accession>
<name>A0A5B7EGZ4_PORTR</name>
<organism evidence="2 3">
    <name type="scientific">Portunus trituberculatus</name>
    <name type="common">Swimming crab</name>
    <name type="synonym">Neptunus trituberculatus</name>
    <dbReference type="NCBI Taxonomy" id="210409"/>
    <lineage>
        <taxon>Eukaryota</taxon>
        <taxon>Metazoa</taxon>
        <taxon>Ecdysozoa</taxon>
        <taxon>Arthropoda</taxon>
        <taxon>Crustacea</taxon>
        <taxon>Multicrustacea</taxon>
        <taxon>Malacostraca</taxon>
        <taxon>Eumalacostraca</taxon>
        <taxon>Eucarida</taxon>
        <taxon>Decapoda</taxon>
        <taxon>Pleocyemata</taxon>
        <taxon>Brachyura</taxon>
        <taxon>Eubrachyura</taxon>
        <taxon>Portunoidea</taxon>
        <taxon>Portunidae</taxon>
        <taxon>Portuninae</taxon>
        <taxon>Portunus</taxon>
    </lineage>
</organism>
<evidence type="ECO:0000256" key="1">
    <source>
        <dbReference type="SAM" id="SignalP"/>
    </source>
</evidence>
<dbReference type="AlphaFoldDB" id="A0A5B7EGZ4"/>
<proteinExistence type="predicted"/>
<feature type="signal peptide" evidence="1">
    <location>
        <begin position="1"/>
        <end position="18"/>
    </location>
</feature>
<protein>
    <submittedName>
        <fullName evidence="2">Uncharacterized protein</fullName>
    </submittedName>
</protein>
<keyword evidence="3" id="KW-1185">Reference proteome</keyword>
<comment type="caution">
    <text evidence="2">The sequence shown here is derived from an EMBL/GenBank/DDBJ whole genome shotgun (WGS) entry which is preliminary data.</text>
</comment>
<keyword evidence="1" id="KW-0732">Signal</keyword>
<dbReference type="EMBL" id="VSRR010002642">
    <property type="protein sequence ID" value="MPC32509.1"/>
    <property type="molecule type" value="Genomic_DNA"/>
</dbReference>
<evidence type="ECO:0000313" key="3">
    <source>
        <dbReference type="Proteomes" id="UP000324222"/>
    </source>
</evidence>
<sequence length="65" mass="7682">MFLILILLQQVACDHSRAIDFQFMQKYSNPERFKVKQILMFFSKSLEVPGNNPNREEGFWERGGT</sequence>